<dbReference type="AlphaFoldDB" id="A0A0F3QIG7"/>
<dbReference type="RefSeq" id="WP_045799766.1">
    <property type="nucleotide sequence ID" value="NZ_LAOJ01000001.1"/>
</dbReference>
<name>A0A0F3QIG7_RICBE</name>
<sequence>MLNKLCRILFFISLSLATLQSYAAAPPPLPMPSQNSDIKSKDEQPTSDSGSSMSIFDKIKQFFHKSPKKNPLPKPQAQPDKPSDKLVSQEPNKNEVQLPSANNEVHQTNMNLASHNDTNSEKEASEPFIDMGSATLPSASNQSHQANANLASHSGTNSEKEASEPFIDMGSATLPSASNQSHQANANLASHSGTNSEKEASEPFIDMGSATLPSASNQTHQTNTNLASHSDTNSEKEASEPFIDMGNATLPSASNQTHQANANLASHDDTKDGAASSEKEANSTPLPNTANNEEAQPELKVAGSLISNPPLRPGSYVVPPAPRTQVYQPIALPPTHQYIKLTPPPEANEQQDNVTAPPPPQVVAPAPTVMPATPIPVVNQPTASDVVTPPITTPAPVPATPSTPNTPVPTVNQPAAPTAPSNTPIPAVQPVVPPATMPNTTDSSAKTDNSKETFTADVNLPKKQDWDAPLKPVEVLSANQNQGSNNTNAANNSVPANQKQIQPQNTSTSVSSSNVVVKKQDNIVNTELTESATKFAKDESQMLLLPDDDIILGKLTEQAILDQMDIYSYIKLFQKKEEWIANADRRKAVESLVKYDNDLNKKKDITATLSYCSAIDNSFRAIDRNNLSKLRVLLDVYPILQEKNNKGDTLLTAAVYKDNYYLAKYLVIRGIKISTLNSECQYPLDIALARGNTNIACMLTKAKGY</sequence>
<feature type="compositionally biased region" description="Polar residues" evidence="1">
    <location>
        <begin position="135"/>
        <end position="157"/>
    </location>
</feature>
<gene>
    <name evidence="3" type="ORF">RBEMOGI_0976</name>
</gene>
<reference evidence="3 4" key="1">
    <citation type="submission" date="2015-02" db="EMBL/GenBank/DDBJ databases">
        <title>Genome Sequencing of Rickettsiales.</title>
        <authorList>
            <person name="Daugherty S.C."/>
            <person name="Su Q."/>
            <person name="Abolude K."/>
            <person name="Beier-Sexton M."/>
            <person name="Carlyon J.A."/>
            <person name="Carter R."/>
            <person name="Day N.P."/>
            <person name="Dumler S.J."/>
            <person name="Dyachenko V."/>
            <person name="Godinez A."/>
            <person name="Kurtti T.J."/>
            <person name="Lichay M."/>
            <person name="Mullins K.E."/>
            <person name="Ott S."/>
            <person name="Pappas-Brown V."/>
            <person name="Paris D.H."/>
            <person name="Patel P."/>
            <person name="Richards A.L."/>
            <person name="Sadzewicz L."/>
            <person name="Sears K."/>
            <person name="Seidman D."/>
            <person name="Sengamalay N."/>
            <person name="Stenos J."/>
            <person name="Tallon L.J."/>
            <person name="Vincent G."/>
            <person name="Fraser C.M."/>
            <person name="Munderloh U."/>
            <person name="Dunning-Hotopp J.C."/>
        </authorList>
    </citation>
    <scope>NUCLEOTIDE SEQUENCE [LARGE SCALE GENOMIC DNA]</scope>
    <source>
        <strain evidence="3 4">RML Mogi</strain>
    </source>
</reference>
<feature type="region of interest" description="Disordered" evidence="1">
    <location>
        <begin position="336"/>
        <end position="358"/>
    </location>
</feature>
<dbReference type="EMBL" id="LAOJ01000001">
    <property type="protein sequence ID" value="KJV92348.1"/>
    <property type="molecule type" value="Genomic_DNA"/>
</dbReference>
<evidence type="ECO:0000256" key="2">
    <source>
        <dbReference type="SAM" id="SignalP"/>
    </source>
</evidence>
<keyword evidence="2" id="KW-0732">Signal</keyword>
<comment type="caution">
    <text evidence="3">The sequence shown here is derived from an EMBL/GenBank/DDBJ whole genome shotgun (WGS) entry which is preliminary data.</text>
</comment>
<dbReference type="Proteomes" id="UP000033689">
    <property type="component" value="Unassembled WGS sequence"/>
</dbReference>
<dbReference type="Pfam" id="PF13637">
    <property type="entry name" value="Ank_4"/>
    <property type="match status" value="1"/>
</dbReference>
<feature type="compositionally biased region" description="Polar residues" evidence="1">
    <location>
        <begin position="89"/>
        <end position="102"/>
    </location>
</feature>
<feature type="compositionally biased region" description="Polar residues" evidence="1">
    <location>
        <begin position="173"/>
        <end position="195"/>
    </location>
</feature>
<feature type="region of interest" description="Disordered" evidence="1">
    <location>
        <begin position="390"/>
        <end position="467"/>
    </location>
</feature>
<feature type="compositionally biased region" description="Polar residues" evidence="1">
    <location>
        <begin position="282"/>
        <end position="293"/>
    </location>
</feature>
<feature type="compositionally biased region" description="Basic and acidic residues" evidence="1">
    <location>
        <begin position="266"/>
        <end position="281"/>
    </location>
</feature>
<dbReference type="PATRIC" id="fig|1359194.3.peg.987"/>
<evidence type="ECO:0000313" key="4">
    <source>
        <dbReference type="Proteomes" id="UP000033689"/>
    </source>
</evidence>
<organism evidence="3 4">
    <name type="scientific">Rickettsia bellii str. RML Mogi</name>
    <dbReference type="NCBI Taxonomy" id="1359194"/>
    <lineage>
        <taxon>Bacteria</taxon>
        <taxon>Pseudomonadati</taxon>
        <taxon>Pseudomonadota</taxon>
        <taxon>Alphaproteobacteria</taxon>
        <taxon>Rickettsiales</taxon>
        <taxon>Rickettsiaceae</taxon>
        <taxon>Rickettsieae</taxon>
        <taxon>Rickettsia</taxon>
        <taxon>belli group</taxon>
    </lineage>
</organism>
<feature type="compositionally biased region" description="Pro residues" evidence="1">
    <location>
        <begin position="391"/>
        <end position="407"/>
    </location>
</feature>
<proteinExistence type="predicted"/>
<feature type="signal peptide" evidence="2">
    <location>
        <begin position="1"/>
        <end position="23"/>
    </location>
</feature>
<feature type="region of interest" description="Disordered" evidence="1">
    <location>
        <begin position="131"/>
        <end position="238"/>
    </location>
</feature>
<protein>
    <submittedName>
        <fullName evidence="3">Ankyrin repeats family protein</fullName>
    </submittedName>
</protein>
<dbReference type="STRING" id="33990.A3306_03280"/>
<dbReference type="Gene3D" id="1.25.40.20">
    <property type="entry name" value="Ankyrin repeat-containing domain"/>
    <property type="match status" value="1"/>
</dbReference>
<dbReference type="InterPro" id="IPR002110">
    <property type="entry name" value="Ankyrin_rpt"/>
</dbReference>
<dbReference type="InterPro" id="IPR036770">
    <property type="entry name" value="Ankyrin_rpt-contain_sf"/>
</dbReference>
<accession>A0A0F3QIG7</accession>
<feature type="chain" id="PRO_5002465517" evidence="2">
    <location>
        <begin position="24"/>
        <end position="705"/>
    </location>
</feature>
<feature type="compositionally biased region" description="Low complexity" evidence="1">
    <location>
        <begin position="480"/>
        <end position="497"/>
    </location>
</feature>
<evidence type="ECO:0000313" key="3">
    <source>
        <dbReference type="EMBL" id="KJV92348.1"/>
    </source>
</evidence>
<feature type="region of interest" description="Disordered" evidence="1">
    <location>
        <begin position="264"/>
        <end position="293"/>
    </location>
</feature>
<dbReference type="SUPFAM" id="SSF48403">
    <property type="entry name" value="Ankyrin repeat"/>
    <property type="match status" value="1"/>
</dbReference>
<feature type="compositionally biased region" description="Polar residues" evidence="1">
    <location>
        <begin position="211"/>
        <end position="231"/>
    </location>
</feature>
<evidence type="ECO:0000256" key="1">
    <source>
        <dbReference type="SAM" id="MobiDB-lite"/>
    </source>
</evidence>
<feature type="region of interest" description="Disordered" evidence="1">
    <location>
        <begin position="480"/>
        <end position="513"/>
    </location>
</feature>
<feature type="region of interest" description="Disordered" evidence="1">
    <location>
        <begin position="28"/>
        <end position="102"/>
    </location>
</feature>